<feature type="transmembrane region" description="Helical" evidence="6">
    <location>
        <begin position="312"/>
        <end position="334"/>
    </location>
</feature>
<dbReference type="NCBIfam" id="NF037979">
    <property type="entry name" value="Na_transp"/>
    <property type="match status" value="1"/>
</dbReference>
<evidence type="ECO:0000256" key="6">
    <source>
        <dbReference type="SAM" id="Phobius"/>
    </source>
</evidence>
<feature type="transmembrane region" description="Helical" evidence="6">
    <location>
        <begin position="12"/>
        <end position="29"/>
    </location>
</feature>
<dbReference type="Pfam" id="PF00209">
    <property type="entry name" value="SNF"/>
    <property type="match status" value="2"/>
</dbReference>
<sequence length="458" mass="48871">MSAPRGQFSSNFGFLMAAAGSAVGLGNIWGFPTNVASNGGAAFVVVYLLLAFMLAYPVLMAELTIGRHARRNMVQALRGISTGPVSRATGTVAGLAGIAVASMILSFYAIVAGWMVAHLADPFAELVGASEAAQWLTGDSASRNFTFTAIFSGLTMLIIASGVEKGIERWSTLLMPALIILLLLLIAYVLTQPGAMSGLEAYLIPDFSKLSPLLLLSAMGQAFFSLSLGVGTMLIYGSYLSKQESLPRLGALVTLIDVGIAFTAGLLILPAMYVAQEAGTQIFAESGELIGGPGLILQVLPALFDTMGTSGLFVAIAFFALMVIASLTSSISMLEVPVAFSIESLGLKRKPATLLMGAIIFGISSLIIFNFETLFGLVVSISTEYGQPLLGVVLCIFAGWILRRDQLLKELKEGHEDIEQTLFWKVWPWYVRIFCPVLILLTFVQSIPVLWAFVKSIL</sequence>
<evidence type="ECO:0000256" key="5">
    <source>
        <dbReference type="ARBA" id="ARBA00023136"/>
    </source>
</evidence>
<dbReference type="PANTHER" id="PTHR42948:SF1">
    <property type="entry name" value="TRANSPORTER"/>
    <property type="match status" value="1"/>
</dbReference>
<dbReference type="AlphaFoldDB" id="A0AAU0MY05"/>
<evidence type="ECO:0000256" key="1">
    <source>
        <dbReference type="ARBA" id="ARBA00004141"/>
    </source>
</evidence>
<feature type="transmembrane region" description="Helical" evidence="6">
    <location>
        <begin position="429"/>
        <end position="454"/>
    </location>
</feature>
<dbReference type="EMBL" id="CP137555">
    <property type="protein sequence ID" value="WOX04640.1"/>
    <property type="molecule type" value="Genomic_DNA"/>
</dbReference>
<keyword evidence="3 6" id="KW-0812">Transmembrane</keyword>
<proteinExistence type="predicted"/>
<accession>A0AAU0MY05</accession>
<dbReference type="Proteomes" id="UP001302477">
    <property type="component" value="Chromosome"/>
</dbReference>
<feature type="transmembrane region" description="Helical" evidence="6">
    <location>
        <begin position="92"/>
        <end position="117"/>
    </location>
</feature>
<evidence type="ECO:0000256" key="4">
    <source>
        <dbReference type="ARBA" id="ARBA00022989"/>
    </source>
</evidence>
<keyword evidence="2" id="KW-0813">Transport</keyword>
<feature type="transmembrane region" description="Helical" evidence="6">
    <location>
        <begin position="385"/>
        <end position="402"/>
    </location>
</feature>
<keyword evidence="5 6" id="KW-0472">Membrane</keyword>
<evidence type="ECO:0000313" key="7">
    <source>
        <dbReference type="EMBL" id="WOX04640.1"/>
    </source>
</evidence>
<dbReference type="GO" id="GO:0016020">
    <property type="term" value="C:membrane"/>
    <property type="evidence" value="ECO:0007669"/>
    <property type="project" value="UniProtKB-SubCell"/>
</dbReference>
<keyword evidence="8" id="KW-1185">Reference proteome</keyword>
<feature type="transmembrane region" description="Helical" evidence="6">
    <location>
        <begin position="41"/>
        <end position="63"/>
    </location>
</feature>
<feature type="transmembrane region" description="Helical" evidence="6">
    <location>
        <begin position="354"/>
        <end position="379"/>
    </location>
</feature>
<dbReference type="SUPFAM" id="SSF161070">
    <property type="entry name" value="SNF-like"/>
    <property type="match status" value="1"/>
</dbReference>
<feature type="transmembrane region" description="Helical" evidence="6">
    <location>
        <begin position="249"/>
        <end position="273"/>
    </location>
</feature>
<evidence type="ECO:0000256" key="2">
    <source>
        <dbReference type="ARBA" id="ARBA00022448"/>
    </source>
</evidence>
<gene>
    <name evidence="7" type="ORF">R5R33_12930</name>
</gene>
<protein>
    <submittedName>
        <fullName evidence="7">Sodium-dependent transporter</fullName>
    </submittedName>
</protein>
<comment type="subcellular location">
    <subcellularLocation>
        <location evidence="1">Membrane</location>
        <topology evidence="1">Multi-pass membrane protein</topology>
    </subcellularLocation>
</comment>
<feature type="transmembrane region" description="Helical" evidence="6">
    <location>
        <begin position="210"/>
        <end position="237"/>
    </location>
</feature>
<dbReference type="PRINTS" id="PR00176">
    <property type="entry name" value="NANEUSMPORT"/>
</dbReference>
<dbReference type="RefSeq" id="WP_318953116.1">
    <property type="nucleotide sequence ID" value="NZ_CP137555.1"/>
</dbReference>
<dbReference type="InterPro" id="IPR037272">
    <property type="entry name" value="SNS_sf"/>
</dbReference>
<organism evidence="7 8">
    <name type="scientific">Microbulbifer pacificus</name>
    <dbReference type="NCBI Taxonomy" id="407164"/>
    <lineage>
        <taxon>Bacteria</taxon>
        <taxon>Pseudomonadati</taxon>
        <taxon>Pseudomonadota</taxon>
        <taxon>Gammaproteobacteria</taxon>
        <taxon>Cellvibrionales</taxon>
        <taxon>Microbulbiferaceae</taxon>
        <taxon>Microbulbifer</taxon>
    </lineage>
</organism>
<name>A0AAU0MY05_9GAMM</name>
<dbReference type="PANTHER" id="PTHR42948">
    <property type="entry name" value="TRANSPORTER"/>
    <property type="match status" value="1"/>
</dbReference>
<dbReference type="PROSITE" id="PS50267">
    <property type="entry name" value="NA_NEUROTRAN_SYMP_3"/>
    <property type="match status" value="1"/>
</dbReference>
<reference evidence="7 8" key="1">
    <citation type="submission" date="2023-10" db="EMBL/GenBank/DDBJ databases">
        <title>Description of Microbulbifer bruguierae sp. nov., isolated from the sediments of mangrove plant Bruguiera sexangula and comparative genomic analyses of the genus Microbulbifer.</title>
        <authorList>
            <person name="Long M."/>
        </authorList>
    </citation>
    <scope>NUCLEOTIDE SEQUENCE [LARGE SCALE GENOMIC DNA]</scope>
    <source>
        <strain evidence="7 8">SPO729</strain>
    </source>
</reference>
<feature type="transmembrane region" description="Helical" evidence="6">
    <location>
        <begin position="170"/>
        <end position="190"/>
    </location>
</feature>
<dbReference type="InterPro" id="IPR000175">
    <property type="entry name" value="Na/ntran_symport"/>
</dbReference>
<dbReference type="KEGG" id="mpaf:R5R33_12930"/>
<dbReference type="InterPro" id="IPR047218">
    <property type="entry name" value="YocR/YhdH-like"/>
</dbReference>
<keyword evidence="4 6" id="KW-1133">Transmembrane helix</keyword>
<evidence type="ECO:0000313" key="8">
    <source>
        <dbReference type="Proteomes" id="UP001302477"/>
    </source>
</evidence>
<feature type="transmembrane region" description="Helical" evidence="6">
    <location>
        <begin position="145"/>
        <end position="163"/>
    </location>
</feature>
<evidence type="ECO:0000256" key="3">
    <source>
        <dbReference type="ARBA" id="ARBA00022692"/>
    </source>
</evidence>
<dbReference type="CDD" id="cd10336">
    <property type="entry name" value="SLC6sbd_Tyt1-Like"/>
    <property type="match status" value="1"/>
</dbReference>